<protein>
    <submittedName>
        <fullName evidence="3">Uncharacterized protein</fullName>
    </submittedName>
</protein>
<dbReference type="OrthoDB" id="3797690at2759"/>
<feature type="transmembrane region" description="Helical" evidence="2">
    <location>
        <begin position="71"/>
        <end position="104"/>
    </location>
</feature>
<reference evidence="3" key="1">
    <citation type="submission" date="2023-01" db="EMBL/GenBank/DDBJ databases">
        <authorList>
            <person name="Van Ghelder C."/>
            <person name="Rancurel C."/>
        </authorList>
    </citation>
    <scope>NUCLEOTIDE SEQUENCE</scope>
    <source>
        <strain evidence="3">CNCM I-4278</strain>
    </source>
</reference>
<feature type="compositionally biased region" description="Low complexity" evidence="1">
    <location>
        <begin position="183"/>
        <end position="245"/>
    </location>
</feature>
<proteinExistence type="predicted"/>
<gene>
    <name evidence="3" type="ORF">PDIGIT_LOCUS2573</name>
</gene>
<sequence length="488" mass="54849">MTLSHLIATRLKEFLDLDDTIIGVYSIECEGSTFLSTYLLTGVVVFKMTAYKAGRLLKYHEHHRLFPYQIFCLYFVLIVGYIFVLSVFTIFIHPVIFAFILPFICRSSTLSDVGFRFDPIESHSSICVSLQPLYPFYGAVLWLYIIDVYSHDPVLSAAGSSTPVTVELRTREHKRGNSSRRPTTIATTKPTSTSKASTSKASTSKSGTTDSSSTISSTLNSSSAETVKPTSVTSSASVSSTSSSSKPDTYKVPYPTAAVNICDVLIQCESDYDLVSSDDADTNLTVRSLKRQNGGNFKVTLSEPVSNRGYLDIHRHLEKRGGSRTYDATVNRKKKLQIKSLPYIENPKFFVIAKNSKIIFDFKSKRADDYEVAIVDPKQSQGFVVEHIIELQSVKMFLEKLMGGGEVENKYTIANHIDAQWFQNEWNKKLDDKKVDQRKKFDAKLPAQESINDLFFQALGSNQNIDDFVMLESQINEMKKRLWMGKGK</sequence>
<evidence type="ECO:0000313" key="4">
    <source>
        <dbReference type="Proteomes" id="UP001152607"/>
    </source>
</evidence>
<keyword evidence="2" id="KW-1133">Transmembrane helix</keyword>
<keyword evidence="2" id="KW-0812">Transmembrane</keyword>
<keyword evidence="2" id="KW-0472">Membrane</keyword>
<evidence type="ECO:0000313" key="3">
    <source>
        <dbReference type="EMBL" id="CAI6294056.1"/>
    </source>
</evidence>
<comment type="caution">
    <text evidence="3">The sequence shown here is derived from an EMBL/GenBank/DDBJ whole genome shotgun (WGS) entry which is preliminary data.</text>
</comment>
<feature type="region of interest" description="Disordered" evidence="1">
    <location>
        <begin position="166"/>
        <end position="252"/>
    </location>
</feature>
<accession>A0A9W4U5C0</accession>
<keyword evidence="4" id="KW-1185">Reference proteome</keyword>
<dbReference type="EMBL" id="CAOQHR010000002">
    <property type="protein sequence ID" value="CAI6294056.1"/>
    <property type="molecule type" value="Genomic_DNA"/>
</dbReference>
<dbReference type="AlphaFoldDB" id="A0A9W4U5C0"/>
<dbReference type="Proteomes" id="UP001152607">
    <property type="component" value="Unassembled WGS sequence"/>
</dbReference>
<organism evidence="3 4">
    <name type="scientific">Periconia digitata</name>
    <dbReference type="NCBI Taxonomy" id="1303443"/>
    <lineage>
        <taxon>Eukaryota</taxon>
        <taxon>Fungi</taxon>
        <taxon>Dikarya</taxon>
        <taxon>Ascomycota</taxon>
        <taxon>Pezizomycotina</taxon>
        <taxon>Dothideomycetes</taxon>
        <taxon>Pleosporomycetidae</taxon>
        <taxon>Pleosporales</taxon>
        <taxon>Massarineae</taxon>
        <taxon>Periconiaceae</taxon>
        <taxon>Periconia</taxon>
    </lineage>
</organism>
<feature type="transmembrane region" description="Helical" evidence="2">
    <location>
        <begin position="33"/>
        <end position="50"/>
    </location>
</feature>
<evidence type="ECO:0000256" key="2">
    <source>
        <dbReference type="SAM" id="Phobius"/>
    </source>
</evidence>
<name>A0A9W4U5C0_9PLEO</name>
<evidence type="ECO:0000256" key="1">
    <source>
        <dbReference type="SAM" id="MobiDB-lite"/>
    </source>
</evidence>